<feature type="compositionally biased region" description="Low complexity" evidence="1">
    <location>
        <begin position="138"/>
        <end position="153"/>
    </location>
</feature>
<evidence type="ECO:0000313" key="4">
    <source>
        <dbReference type="Proteomes" id="UP001479606"/>
    </source>
</evidence>
<accession>A0ABU9LWE4</accession>
<feature type="compositionally biased region" description="Gly residues" evidence="1">
    <location>
        <begin position="205"/>
        <end position="256"/>
    </location>
</feature>
<name>A0ABU9LWE4_9BACT</name>
<comment type="caution">
    <text evidence="3">The sequence shown here is derived from an EMBL/GenBank/DDBJ whole genome shotgun (WGS) entry which is preliminary data.</text>
</comment>
<feature type="compositionally biased region" description="Low complexity" evidence="1">
    <location>
        <begin position="194"/>
        <end position="204"/>
    </location>
</feature>
<gene>
    <name evidence="3" type="ORF">AAFH49_09530</name>
</gene>
<evidence type="ECO:0000256" key="1">
    <source>
        <dbReference type="SAM" id="MobiDB-lite"/>
    </source>
</evidence>
<protein>
    <submittedName>
        <fullName evidence="3">Uncharacterized protein</fullName>
    </submittedName>
</protein>
<dbReference type="EMBL" id="JBCEVZ010000018">
    <property type="protein sequence ID" value="MEL5994447.1"/>
    <property type="molecule type" value="Genomic_DNA"/>
</dbReference>
<reference evidence="3 4" key="1">
    <citation type="journal article" date="2018" name="Arch. Microbiol.">
        <title>Hymenobacter segetis sp. nov., isolated from soil.</title>
        <authorList>
            <person name="Ten L.N."/>
            <person name="Lim S.J."/>
            <person name="Kim B.O."/>
            <person name="Kang I.K."/>
            <person name="Jung H.Y."/>
        </authorList>
    </citation>
    <scope>NUCLEOTIDE SEQUENCE [LARGE SCALE GENOMIC DNA]</scope>
    <source>
        <strain evidence="3 4">S7-3-11</strain>
    </source>
</reference>
<proteinExistence type="predicted"/>
<feature type="chain" id="PRO_5046513320" evidence="2">
    <location>
        <begin position="27"/>
        <end position="256"/>
    </location>
</feature>
<keyword evidence="2" id="KW-0732">Signal</keyword>
<dbReference type="Proteomes" id="UP001479606">
    <property type="component" value="Unassembled WGS sequence"/>
</dbReference>
<dbReference type="RefSeq" id="WP_342297615.1">
    <property type="nucleotide sequence ID" value="NZ_JBCEVZ010000018.1"/>
</dbReference>
<feature type="region of interest" description="Disordered" evidence="1">
    <location>
        <begin position="138"/>
        <end position="256"/>
    </location>
</feature>
<organism evidence="3 4">
    <name type="scientific">Hymenobacter segetis</name>
    <dbReference type="NCBI Taxonomy" id="2025509"/>
    <lineage>
        <taxon>Bacteria</taxon>
        <taxon>Pseudomonadati</taxon>
        <taxon>Bacteroidota</taxon>
        <taxon>Cytophagia</taxon>
        <taxon>Cytophagales</taxon>
        <taxon>Hymenobacteraceae</taxon>
        <taxon>Hymenobacter</taxon>
    </lineage>
</organism>
<sequence length="256" mass="27790">MKPLAKFVGAALVGAMALFAAPAAQAQVGVNINIGTPAWGPQVPYGTQYYYIPEIDGYYDLYNQQYIVYQDGYWVPLPELYGYDPYQFHPVIVDYRGAQPWLRVDYYRQRYAYQPYRNYGPSRAGYYNGGYGYGPSYGRSRYDNRGGYSNGRNYGDRDRDDRGGYRGNDNRGGDRDNHGQYPGGGGYNTPRGNPMPQQPTQHPQQGGGGYNPGQGQGNHGGFGGGQGQQGGGQGNNGGGRGNGGGNNGGGRGHGRD</sequence>
<evidence type="ECO:0000256" key="2">
    <source>
        <dbReference type="SAM" id="SignalP"/>
    </source>
</evidence>
<evidence type="ECO:0000313" key="3">
    <source>
        <dbReference type="EMBL" id="MEL5994447.1"/>
    </source>
</evidence>
<feature type="compositionally biased region" description="Basic and acidic residues" evidence="1">
    <location>
        <begin position="154"/>
        <end position="178"/>
    </location>
</feature>
<keyword evidence="4" id="KW-1185">Reference proteome</keyword>
<feature type="signal peptide" evidence="2">
    <location>
        <begin position="1"/>
        <end position="26"/>
    </location>
</feature>